<sequence>SLSTLLPLNNTAITPGAVVIVPKTTQSSSDEGSQYSPYHGQRIKLEELEAAVQSIKQRKESSPERMGPADKLETEARSSSSQPSPAQKVKLNHWRPSEDSRKITHARSFTEIAMEELKGEGALTGDPDNRDAQLPKPPMVRKKSGELVQPILRLTPHSEDSGRWQGSAIRLSLDRPLAVSAETSPVHSHDADREFPFGQDEDELTSEWEWELQLSNFPKDMSSRATNPVCLEKLFLSADKNVLIGSVTVANLAFHKYVAAHFTFDYWRTVSEVGAVFCHDVRCKHAHDEYDRFSFEIKLNDQTNLESNIMFVCIRYNVNGQEFWDNNNGMNFRVDFLKSPKTTASKSSGGDRTSMNSSHTAHLHSDDSPHITKNTPFSNPFAATKETSLSGTSSDDIDTAELPKRCENPHRQAFRNRYDFGASLAAAMRTKSPLDRTTLTARERSEHTSDVATPRMAERDLKTTPAQASPVSDAARKEDLEPFSLVSSKPCLESSLYNELVDKYCFKPQSSAVNGEEPSKDSENFASSALSPLLSPLSLAPVTPLATETPRESHPSSLSPSFLSASLIPRASPQASPSPMLFRYNYLQPWQNGFPKDPRSLPAIRG</sequence>
<dbReference type="AlphaFoldDB" id="A0A9W9VM78"/>
<protein>
    <recommendedName>
        <fullName evidence="2">CBM21 domain-containing protein</fullName>
    </recommendedName>
</protein>
<dbReference type="Pfam" id="PF03370">
    <property type="entry name" value="CBM_21"/>
    <property type="match status" value="1"/>
</dbReference>
<feature type="region of interest" description="Disordered" evidence="1">
    <location>
        <begin position="342"/>
        <end position="401"/>
    </location>
</feature>
<evidence type="ECO:0000259" key="2">
    <source>
        <dbReference type="PROSITE" id="PS51159"/>
    </source>
</evidence>
<dbReference type="GeneID" id="81371864"/>
<evidence type="ECO:0000256" key="1">
    <source>
        <dbReference type="SAM" id="MobiDB-lite"/>
    </source>
</evidence>
<gene>
    <name evidence="3" type="ORF">N7509_008247</name>
</gene>
<dbReference type="InterPro" id="IPR038175">
    <property type="entry name" value="CBM21_dom_sf"/>
</dbReference>
<dbReference type="PANTHER" id="PTHR12307:SF36">
    <property type="entry name" value="GLYCOGEN-BINDING SUBUNIT 76A"/>
    <property type="match status" value="1"/>
</dbReference>
<feature type="compositionally biased region" description="Basic and acidic residues" evidence="1">
    <location>
        <begin position="57"/>
        <end position="76"/>
    </location>
</feature>
<dbReference type="PANTHER" id="PTHR12307">
    <property type="entry name" value="PROTEIN PHOSPHATASE 1 REGULATORY SUBUNIT"/>
    <property type="match status" value="1"/>
</dbReference>
<organism evidence="3 4">
    <name type="scientific">Penicillium cosmopolitanum</name>
    <dbReference type="NCBI Taxonomy" id="1131564"/>
    <lineage>
        <taxon>Eukaryota</taxon>
        <taxon>Fungi</taxon>
        <taxon>Dikarya</taxon>
        <taxon>Ascomycota</taxon>
        <taxon>Pezizomycotina</taxon>
        <taxon>Eurotiomycetes</taxon>
        <taxon>Eurotiomycetidae</taxon>
        <taxon>Eurotiales</taxon>
        <taxon>Aspergillaceae</taxon>
        <taxon>Penicillium</taxon>
    </lineage>
</organism>
<dbReference type="Proteomes" id="UP001147747">
    <property type="component" value="Unassembled WGS sequence"/>
</dbReference>
<feature type="compositionally biased region" description="Polar residues" evidence="1">
    <location>
        <begin position="342"/>
        <end position="360"/>
    </location>
</feature>
<dbReference type="GO" id="GO:2001069">
    <property type="term" value="F:glycogen binding"/>
    <property type="evidence" value="ECO:0007669"/>
    <property type="project" value="TreeGrafter"/>
</dbReference>
<feature type="region of interest" description="Disordered" evidence="1">
    <location>
        <begin position="51"/>
        <end position="101"/>
    </location>
</feature>
<evidence type="ECO:0000313" key="3">
    <source>
        <dbReference type="EMBL" id="KAJ5385706.1"/>
    </source>
</evidence>
<dbReference type="GO" id="GO:0005979">
    <property type="term" value="P:regulation of glycogen biosynthetic process"/>
    <property type="evidence" value="ECO:0007669"/>
    <property type="project" value="TreeGrafter"/>
</dbReference>
<dbReference type="InterPro" id="IPR050782">
    <property type="entry name" value="PP1_regulatory_subunit_3"/>
</dbReference>
<feature type="compositionally biased region" description="Low complexity" evidence="1">
    <location>
        <begin position="77"/>
        <end position="87"/>
    </location>
</feature>
<feature type="compositionally biased region" description="Polar residues" evidence="1">
    <location>
        <begin position="385"/>
        <end position="394"/>
    </location>
</feature>
<dbReference type="GO" id="GO:0000164">
    <property type="term" value="C:protein phosphatase type 1 complex"/>
    <property type="evidence" value="ECO:0007669"/>
    <property type="project" value="TreeGrafter"/>
</dbReference>
<dbReference type="PROSITE" id="PS51159">
    <property type="entry name" value="CBM21"/>
    <property type="match status" value="1"/>
</dbReference>
<dbReference type="OrthoDB" id="1881at2759"/>
<feature type="domain" description="CBM21" evidence="2">
    <location>
        <begin position="221"/>
        <end position="335"/>
    </location>
</feature>
<dbReference type="GO" id="GO:0008157">
    <property type="term" value="F:protein phosphatase 1 binding"/>
    <property type="evidence" value="ECO:0007669"/>
    <property type="project" value="TreeGrafter"/>
</dbReference>
<proteinExistence type="predicted"/>
<dbReference type="EMBL" id="JAPZBU010000009">
    <property type="protein sequence ID" value="KAJ5385706.1"/>
    <property type="molecule type" value="Genomic_DNA"/>
</dbReference>
<feature type="region of interest" description="Disordered" evidence="1">
    <location>
        <begin position="438"/>
        <end position="476"/>
    </location>
</feature>
<dbReference type="InterPro" id="IPR005036">
    <property type="entry name" value="CBM21_dom"/>
</dbReference>
<name>A0A9W9VM78_9EURO</name>
<dbReference type="RefSeq" id="XP_056483504.1">
    <property type="nucleotide sequence ID" value="XM_056632884.1"/>
</dbReference>
<accession>A0A9W9VM78</accession>
<feature type="non-terminal residue" evidence="3">
    <location>
        <position position="1"/>
    </location>
</feature>
<comment type="caution">
    <text evidence="3">The sequence shown here is derived from an EMBL/GenBank/DDBJ whole genome shotgun (WGS) entry which is preliminary data.</text>
</comment>
<reference evidence="3" key="2">
    <citation type="journal article" date="2023" name="IMA Fungus">
        <title>Comparative genomic study of the Penicillium genus elucidates a diverse pangenome and 15 lateral gene transfer events.</title>
        <authorList>
            <person name="Petersen C."/>
            <person name="Sorensen T."/>
            <person name="Nielsen M.R."/>
            <person name="Sondergaard T.E."/>
            <person name="Sorensen J.L."/>
            <person name="Fitzpatrick D.A."/>
            <person name="Frisvad J.C."/>
            <person name="Nielsen K.L."/>
        </authorList>
    </citation>
    <scope>NUCLEOTIDE SEQUENCE</scope>
    <source>
        <strain evidence="3">IBT 29677</strain>
    </source>
</reference>
<reference evidence="3" key="1">
    <citation type="submission" date="2022-12" db="EMBL/GenBank/DDBJ databases">
        <authorList>
            <person name="Petersen C."/>
        </authorList>
    </citation>
    <scope>NUCLEOTIDE SEQUENCE</scope>
    <source>
        <strain evidence="3">IBT 29677</strain>
    </source>
</reference>
<dbReference type="Gene3D" id="2.60.40.2440">
    <property type="entry name" value="Carbohydrate binding type-21 domain"/>
    <property type="match status" value="1"/>
</dbReference>
<keyword evidence="4" id="KW-1185">Reference proteome</keyword>
<evidence type="ECO:0000313" key="4">
    <source>
        <dbReference type="Proteomes" id="UP001147747"/>
    </source>
</evidence>